<name>A0ABN0VLV9_9GAMM</name>
<keyword evidence="2" id="KW-1185">Reference proteome</keyword>
<reference evidence="1 2" key="1">
    <citation type="journal article" date="2019" name="Int. J. Syst. Evol. Microbiol.">
        <title>The Global Catalogue of Microorganisms (GCM) 10K type strain sequencing project: providing services to taxonomists for standard genome sequencing and annotation.</title>
        <authorList>
            <consortium name="The Broad Institute Genomics Platform"/>
            <consortium name="The Broad Institute Genome Sequencing Center for Infectious Disease"/>
            <person name="Wu L."/>
            <person name="Ma J."/>
        </authorList>
    </citation>
    <scope>NUCLEOTIDE SEQUENCE [LARGE SCALE GENOMIC DNA]</scope>
    <source>
        <strain evidence="1 2">JCM 16343</strain>
    </source>
</reference>
<accession>A0ABN0VLV9</accession>
<evidence type="ECO:0000313" key="1">
    <source>
        <dbReference type="EMBL" id="GAA0310642.1"/>
    </source>
</evidence>
<dbReference type="Proteomes" id="UP001501787">
    <property type="component" value="Unassembled WGS sequence"/>
</dbReference>
<protein>
    <submittedName>
        <fullName evidence="1">Uncharacterized protein</fullName>
    </submittedName>
</protein>
<dbReference type="EMBL" id="BAAAFR010000001">
    <property type="protein sequence ID" value="GAA0310642.1"/>
    <property type="molecule type" value="Genomic_DNA"/>
</dbReference>
<organism evidence="1 2">
    <name type="scientific">Psychrobacter aestuarii</name>
    <dbReference type="NCBI Taxonomy" id="556327"/>
    <lineage>
        <taxon>Bacteria</taxon>
        <taxon>Pseudomonadati</taxon>
        <taxon>Pseudomonadota</taxon>
        <taxon>Gammaproteobacteria</taxon>
        <taxon>Moraxellales</taxon>
        <taxon>Moraxellaceae</taxon>
        <taxon>Psychrobacter</taxon>
    </lineage>
</organism>
<dbReference type="RefSeq" id="WP_201503995.1">
    <property type="nucleotide sequence ID" value="NZ_BAAAFR010000001.1"/>
</dbReference>
<evidence type="ECO:0000313" key="2">
    <source>
        <dbReference type="Proteomes" id="UP001501787"/>
    </source>
</evidence>
<proteinExistence type="predicted"/>
<comment type="caution">
    <text evidence="1">The sequence shown here is derived from an EMBL/GenBank/DDBJ whole genome shotgun (WGS) entry which is preliminary data.</text>
</comment>
<gene>
    <name evidence="1" type="ORF">GCM10009129_04920</name>
</gene>
<sequence length="97" mass="11117">MAFFVFASNKLFIVQSYVKGSTDNGIEAFNTAYKRLGDIKYSLPYTGLETATKAAKKYALALESNELEKRLMAEKNRVNKDFVSNSWFKSLYSKFFN</sequence>